<evidence type="ECO:0000256" key="1">
    <source>
        <dbReference type="ARBA" id="ARBA00005755"/>
    </source>
</evidence>
<dbReference type="InterPro" id="IPR023211">
    <property type="entry name" value="DNA_pol_palm_dom_sf"/>
</dbReference>
<evidence type="ECO:0000313" key="10">
    <source>
        <dbReference type="Proteomes" id="UP000255239"/>
    </source>
</evidence>
<dbReference type="GO" id="GO:0003887">
    <property type="term" value="F:DNA-directed DNA polymerase activity"/>
    <property type="evidence" value="ECO:0007669"/>
    <property type="project" value="UniProtKB-KW"/>
</dbReference>
<evidence type="ECO:0000256" key="7">
    <source>
        <dbReference type="ARBA" id="ARBA00049244"/>
    </source>
</evidence>
<dbReference type="InterPro" id="IPR006134">
    <property type="entry name" value="DNA-dir_DNA_pol_B_multi_dom"/>
</dbReference>
<accession>A0A378CF61</accession>
<dbReference type="FunFam" id="3.90.1600.10:FF:000030">
    <property type="entry name" value="DNA polymerase II"/>
    <property type="match status" value="1"/>
</dbReference>
<evidence type="ECO:0000256" key="5">
    <source>
        <dbReference type="ARBA" id="ARBA00022932"/>
    </source>
</evidence>
<dbReference type="GO" id="GO:0008296">
    <property type="term" value="F:3'-5'-DNA exonuclease activity"/>
    <property type="evidence" value="ECO:0007669"/>
    <property type="project" value="TreeGrafter"/>
</dbReference>
<keyword evidence="3 9" id="KW-0808">Transferase</keyword>
<dbReference type="Proteomes" id="UP000255239">
    <property type="component" value="Unassembled WGS sequence"/>
</dbReference>
<dbReference type="PRINTS" id="PR00106">
    <property type="entry name" value="DNAPOLB"/>
</dbReference>
<organism evidence="9 10">
    <name type="scientific">Klebsiella pneumoniae</name>
    <dbReference type="NCBI Taxonomy" id="573"/>
    <lineage>
        <taxon>Bacteria</taxon>
        <taxon>Pseudomonadati</taxon>
        <taxon>Pseudomonadota</taxon>
        <taxon>Gammaproteobacteria</taxon>
        <taxon>Enterobacterales</taxon>
        <taxon>Enterobacteriaceae</taxon>
        <taxon>Klebsiella/Raoultella group</taxon>
        <taxon>Klebsiella</taxon>
        <taxon>Klebsiella pneumoniae complex</taxon>
    </lineage>
</organism>
<dbReference type="GO" id="GO:0003677">
    <property type="term" value="F:DNA binding"/>
    <property type="evidence" value="ECO:0007669"/>
    <property type="project" value="UniProtKB-KW"/>
</dbReference>
<dbReference type="PROSITE" id="PS00116">
    <property type="entry name" value="DNA_POLYMERASE_B"/>
    <property type="match status" value="1"/>
</dbReference>
<evidence type="ECO:0000256" key="4">
    <source>
        <dbReference type="ARBA" id="ARBA00022695"/>
    </source>
</evidence>
<dbReference type="EC" id="2.7.7.7" evidence="2"/>
<comment type="catalytic activity">
    <reaction evidence="7">
        <text>DNA(n) + a 2'-deoxyribonucleoside 5'-triphosphate = DNA(n+1) + diphosphate</text>
        <dbReference type="Rhea" id="RHEA:22508"/>
        <dbReference type="Rhea" id="RHEA-COMP:17339"/>
        <dbReference type="Rhea" id="RHEA-COMP:17340"/>
        <dbReference type="ChEBI" id="CHEBI:33019"/>
        <dbReference type="ChEBI" id="CHEBI:61560"/>
        <dbReference type="ChEBI" id="CHEBI:173112"/>
        <dbReference type="EC" id="2.7.7.7"/>
    </reaction>
</comment>
<evidence type="ECO:0000256" key="3">
    <source>
        <dbReference type="ARBA" id="ARBA00022679"/>
    </source>
</evidence>
<dbReference type="InterPro" id="IPR050240">
    <property type="entry name" value="DNA_pol_type-B"/>
</dbReference>
<protein>
    <recommendedName>
        <fullName evidence="2">DNA-directed DNA polymerase</fullName>
        <ecNumber evidence="2">2.7.7.7</ecNumber>
    </recommendedName>
</protein>
<dbReference type="Gene3D" id="6.10.140.1130">
    <property type="match status" value="1"/>
</dbReference>
<evidence type="ECO:0000256" key="6">
    <source>
        <dbReference type="ARBA" id="ARBA00023125"/>
    </source>
</evidence>
<keyword evidence="6" id="KW-0238">DNA-binding</keyword>
<dbReference type="Gene3D" id="1.10.287.690">
    <property type="entry name" value="Helix hairpin bin"/>
    <property type="match status" value="1"/>
</dbReference>
<evidence type="ECO:0000259" key="8">
    <source>
        <dbReference type="Pfam" id="PF00136"/>
    </source>
</evidence>
<keyword evidence="5" id="KW-0239">DNA-directed DNA polymerase</keyword>
<dbReference type="PANTHER" id="PTHR10322">
    <property type="entry name" value="DNA POLYMERASE CATALYTIC SUBUNIT"/>
    <property type="match status" value="1"/>
</dbReference>
<dbReference type="PANTHER" id="PTHR10322:SF23">
    <property type="entry name" value="DNA POLYMERASE DELTA CATALYTIC SUBUNIT"/>
    <property type="match status" value="1"/>
</dbReference>
<comment type="similarity">
    <text evidence="1">Belongs to the DNA polymerase type-B family.</text>
</comment>
<dbReference type="AlphaFoldDB" id="A0A378CF61"/>
<evidence type="ECO:0000256" key="2">
    <source>
        <dbReference type="ARBA" id="ARBA00012417"/>
    </source>
</evidence>
<dbReference type="InterPro" id="IPR017964">
    <property type="entry name" value="DNA-dir_DNA_pol_B_CS"/>
</dbReference>
<dbReference type="InterPro" id="IPR006172">
    <property type="entry name" value="DNA-dir_DNA_pol_B"/>
</dbReference>
<dbReference type="EMBL" id="UGMG01000001">
    <property type="protein sequence ID" value="STV70143.1"/>
    <property type="molecule type" value="Genomic_DNA"/>
</dbReference>
<dbReference type="InterPro" id="IPR043502">
    <property type="entry name" value="DNA/RNA_pol_sf"/>
</dbReference>
<evidence type="ECO:0000313" key="9">
    <source>
        <dbReference type="EMBL" id="STV70143.1"/>
    </source>
</evidence>
<reference evidence="9 10" key="1">
    <citation type="submission" date="2018-06" db="EMBL/GenBank/DDBJ databases">
        <authorList>
            <consortium name="Pathogen Informatics"/>
            <person name="Doyle S."/>
        </authorList>
    </citation>
    <scope>NUCLEOTIDE SEQUENCE [LARGE SCALE GENOMIC DNA]</scope>
    <source>
        <strain evidence="9 10">NCTC11679</strain>
    </source>
</reference>
<sequence>MAPNLGDVPPQASPGGYVMDSRPGLYDSVLVLDYKSLYPSIIRTFLIDPVGLVEGLAQPDDQHSIEGFLGARFSRDKHCLPGIVSQIWHGRDEAKRQHNKPLSQALKIIMNAFYGVLGTSACRFFDPRLASSITMRGHAIMRQTKALIEAKGYDVIYGDTDSTFVWLKRPHSEAQAAEIGRELVSDVNAWWAQELSKSQLTSALELEYETHFCRFLMPTIRGADTGSKEALCRDDSGRAMPSAWCLRGWKRCVPTGRRWPSSFNRSYTCASSATSRIRIMCGRLSPG</sequence>
<dbReference type="GO" id="GO:0009432">
    <property type="term" value="P:SOS response"/>
    <property type="evidence" value="ECO:0007669"/>
    <property type="project" value="TreeGrafter"/>
</dbReference>
<dbReference type="GO" id="GO:0000166">
    <property type="term" value="F:nucleotide binding"/>
    <property type="evidence" value="ECO:0007669"/>
    <property type="project" value="InterPro"/>
</dbReference>
<dbReference type="Pfam" id="PF00136">
    <property type="entry name" value="DNA_pol_B"/>
    <property type="match status" value="1"/>
</dbReference>
<gene>
    <name evidence="9" type="primary">polB_2</name>
    <name evidence="9" type="ORF">NCTC11679_04794</name>
</gene>
<dbReference type="Gene3D" id="3.90.1600.10">
    <property type="entry name" value="Palm domain of DNA polymerase"/>
    <property type="match status" value="1"/>
</dbReference>
<dbReference type="SUPFAM" id="SSF56672">
    <property type="entry name" value="DNA/RNA polymerases"/>
    <property type="match status" value="1"/>
</dbReference>
<dbReference type="GO" id="GO:0045004">
    <property type="term" value="P:DNA replication proofreading"/>
    <property type="evidence" value="ECO:0007669"/>
    <property type="project" value="TreeGrafter"/>
</dbReference>
<name>A0A378CF61_KLEPN</name>
<keyword evidence="4 9" id="KW-0548">Nucleotidyltransferase</keyword>
<feature type="domain" description="DNA-directed DNA polymerase family B multifunctional" evidence="8">
    <location>
        <begin position="15"/>
        <end position="217"/>
    </location>
</feature>
<proteinExistence type="inferred from homology"/>